<evidence type="ECO:0000313" key="2">
    <source>
        <dbReference type="Proteomes" id="UP000781710"/>
    </source>
</evidence>
<name>A0ABQ6ZFU2_9GAMM</name>
<dbReference type="EMBL" id="PDWW01000017">
    <property type="protein sequence ID" value="KAF1724464.1"/>
    <property type="molecule type" value="Genomic_DNA"/>
</dbReference>
<protein>
    <recommendedName>
        <fullName evidence="3">SPOR domain-containing protein</fullName>
    </recommendedName>
</protein>
<gene>
    <name evidence="1" type="ORF">CSC78_12390</name>
</gene>
<dbReference type="RefSeq" id="WP_238391268.1">
    <property type="nucleotide sequence ID" value="NZ_CP171632.1"/>
</dbReference>
<evidence type="ECO:0008006" key="3">
    <source>
        <dbReference type="Google" id="ProtNLM"/>
    </source>
</evidence>
<reference evidence="1 2" key="1">
    <citation type="submission" date="2017-10" db="EMBL/GenBank/DDBJ databases">
        <title>Whole genome sequencing of members of genus Pseudoxanthomonas.</title>
        <authorList>
            <person name="Kumar S."/>
            <person name="Bansal K."/>
            <person name="Kaur A."/>
            <person name="Patil P."/>
            <person name="Sharma S."/>
            <person name="Patil P.B."/>
        </authorList>
    </citation>
    <scope>NUCLEOTIDE SEQUENCE [LARGE SCALE GENOMIC DNA]</scope>
    <source>
        <strain evidence="1 2">DSM 17109</strain>
    </source>
</reference>
<proteinExistence type="predicted"/>
<accession>A0ABQ6ZFU2</accession>
<keyword evidence="2" id="KW-1185">Reference proteome</keyword>
<sequence length="90" mass="10354">MRREHTQVFLLQLGTRQSIGPDDLRLLWATACESMDIHVSRRVQLGGTDGRRPCYGLWVRRTFNPVAAEERLRAMLDARGYLFTLTPIPV</sequence>
<evidence type="ECO:0000313" key="1">
    <source>
        <dbReference type="EMBL" id="KAF1724464.1"/>
    </source>
</evidence>
<dbReference type="Proteomes" id="UP000781710">
    <property type="component" value="Unassembled WGS sequence"/>
</dbReference>
<comment type="caution">
    <text evidence="1">The sequence shown here is derived from an EMBL/GenBank/DDBJ whole genome shotgun (WGS) entry which is preliminary data.</text>
</comment>
<organism evidence="1 2">
    <name type="scientific">Pseudoxanthomonas japonensis</name>
    <dbReference type="NCBI Taxonomy" id="69284"/>
    <lineage>
        <taxon>Bacteria</taxon>
        <taxon>Pseudomonadati</taxon>
        <taxon>Pseudomonadota</taxon>
        <taxon>Gammaproteobacteria</taxon>
        <taxon>Lysobacterales</taxon>
        <taxon>Lysobacteraceae</taxon>
        <taxon>Pseudoxanthomonas</taxon>
    </lineage>
</organism>